<dbReference type="GO" id="GO:0004674">
    <property type="term" value="F:protein serine/threonine kinase activity"/>
    <property type="evidence" value="ECO:0007669"/>
    <property type="project" value="UniProtKB-KW"/>
</dbReference>
<evidence type="ECO:0000259" key="5">
    <source>
        <dbReference type="PROSITE" id="PS51158"/>
    </source>
</evidence>
<organism evidence="6 7">
    <name type="scientific">Dendrothele bispora (strain CBS 962.96)</name>
    <dbReference type="NCBI Taxonomy" id="1314807"/>
    <lineage>
        <taxon>Eukaryota</taxon>
        <taxon>Fungi</taxon>
        <taxon>Dikarya</taxon>
        <taxon>Basidiomycota</taxon>
        <taxon>Agaricomycotina</taxon>
        <taxon>Agaricomycetes</taxon>
        <taxon>Agaricomycetidae</taxon>
        <taxon>Agaricales</taxon>
        <taxon>Agaricales incertae sedis</taxon>
        <taxon>Dendrothele</taxon>
    </lineage>
</organism>
<dbReference type="InterPro" id="IPR011009">
    <property type="entry name" value="Kinase-like_dom_sf"/>
</dbReference>
<keyword evidence="3" id="KW-0418">Kinase</keyword>
<evidence type="ECO:0000256" key="4">
    <source>
        <dbReference type="SAM" id="MobiDB-lite"/>
    </source>
</evidence>
<dbReference type="GO" id="GO:0005524">
    <property type="term" value="F:ATP binding"/>
    <property type="evidence" value="ECO:0007669"/>
    <property type="project" value="InterPro"/>
</dbReference>
<evidence type="ECO:0000256" key="1">
    <source>
        <dbReference type="ARBA" id="ARBA00022527"/>
    </source>
</evidence>
<feature type="compositionally biased region" description="Basic and acidic residues" evidence="4">
    <location>
        <begin position="201"/>
        <end position="212"/>
    </location>
</feature>
<accession>A0A4S8LNQ0</accession>
<sequence length="269" mass="29657">MSYLMIVILTQEILDWPSPPGEIYHMRYVNAGVCIVGKGVDLKHLDGVPPDRAFIIEELITPLEGGKFVKWIHNADPKSAVPAGHPEYAKAQFLSALQYLQYEKTHRNAYVSDSQGCSLFLTDGQIMTSPSLVEGSLTVLFGDGNVPDAFQSFAGKHACNDWCDWIGLSPFRLLQNVEKQRNRLMERVTQAFDMPPTTSSRGDKGPKRDKDNGNQITNNQSQSEVDRKDREGESLDTRNSPEDRSKDDVTHAGSGRGGTASGTDIVDSG</sequence>
<dbReference type="SUPFAM" id="SSF56112">
    <property type="entry name" value="Protein kinase-like (PK-like)"/>
    <property type="match status" value="1"/>
</dbReference>
<dbReference type="EMBL" id="ML179321">
    <property type="protein sequence ID" value="THU90924.1"/>
    <property type="molecule type" value="Genomic_DNA"/>
</dbReference>
<feature type="domain" description="Alpha-type protein kinase" evidence="5">
    <location>
        <begin position="1"/>
        <end position="171"/>
    </location>
</feature>
<dbReference type="InterPro" id="IPR004166">
    <property type="entry name" value="a-kinase_dom"/>
</dbReference>
<keyword evidence="1" id="KW-0723">Serine/threonine-protein kinase</keyword>
<evidence type="ECO:0000313" key="7">
    <source>
        <dbReference type="Proteomes" id="UP000297245"/>
    </source>
</evidence>
<dbReference type="OrthoDB" id="301415at2759"/>
<dbReference type="Pfam" id="PF02816">
    <property type="entry name" value="Alpha_kinase"/>
    <property type="match status" value="1"/>
</dbReference>
<dbReference type="Proteomes" id="UP000297245">
    <property type="component" value="Unassembled WGS sequence"/>
</dbReference>
<protein>
    <recommendedName>
        <fullName evidence="5">Alpha-type protein kinase domain-containing protein</fullName>
    </recommendedName>
</protein>
<keyword evidence="7" id="KW-1185">Reference proteome</keyword>
<keyword evidence="2" id="KW-0808">Transferase</keyword>
<dbReference type="PROSITE" id="PS51158">
    <property type="entry name" value="ALPHA_KINASE"/>
    <property type="match status" value="1"/>
</dbReference>
<feature type="region of interest" description="Disordered" evidence="4">
    <location>
        <begin position="187"/>
        <end position="269"/>
    </location>
</feature>
<name>A0A4S8LNQ0_DENBC</name>
<feature type="compositionally biased region" description="Polar residues" evidence="4">
    <location>
        <begin position="213"/>
        <end position="223"/>
    </location>
</feature>
<dbReference type="Gene3D" id="3.20.200.10">
    <property type="entry name" value="MHCK/EF2 kinase"/>
    <property type="match status" value="1"/>
</dbReference>
<proteinExistence type="predicted"/>
<feature type="compositionally biased region" description="Basic and acidic residues" evidence="4">
    <location>
        <begin position="224"/>
        <end position="250"/>
    </location>
</feature>
<evidence type="ECO:0000256" key="2">
    <source>
        <dbReference type="ARBA" id="ARBA00022679"/>
    </source>
</evidence>
<evidence type="ECO:0000256" key="3">
    <source>
        <dbReference type="ARBA" id="ARBA00022777"/>
    </source>
</evidence>
<reference evidence="6 7" key="1">
    <citation type="journal article" date="2019" name="Nat. Ecol. Evol.">
        <title>Megaphylogeny resolves global patterns of mushroom evolution.</title>
        <authorList>
            <person name="Varga T."/>
            <person name="Krizsan K."/>
            <person name="Foldi C."/>
            <person name="Dima B."/>
            <person name="Sanchez-Garcia M."/>
            <person name="Sanchez-Ramirez S."/>
            <person name="Szollosi G.J."/>
            <person name="Szarkandi J.G."/>
            <person name="Papp V."/>
            <person name="Albert L."/>
            <person name="Andreopoulos W."/>
            <person name="Angelini C."/>
            <person name="Antonin V."/>
            <person name="Barry K.W."/>
            <person name="Bougher N.L."/>
            <person name="Buchanan P."/>
            <person name="Buyck B."/>
            <person name="Bense V."/>
            <person name="Catcheside P."/>
            <person name="Chovatia M."/>
            <person name="Cooper J."/>
            <person name="Damon W."/>
            <person name="Desjardin D."/>
            <person name="Finy P."/>
            <person name="Geml J."/>
            <person name="Haridas S."/>
            <person name="Hughes K."/>
            <person name="Justo A."/>
            <person name="Karasinski D."/>
            <person name="Kautmanova I."/>
            <person name="Kiss B."/>
            <person name="Kocsube S."/>
            <person name="Kotiranta H."/>
            <person name="LaButti K.M."/>
            <person name="Lechner B.E."/>
            <person name="Liimatainen K."/>
            <person name="Lipzen A."/>
            <person name="Lukacs Z."/>
            <person name="Mihaltcheva S."/>
            <person name="Morgado L.N."/>
            <person name="Niskanen T."/>
            <person name="Noordeloos M.E."/>
            <person name="Ohm R.A."/>
            <person name="Ortiz-Santana B."/>
            <person name="Ovrebo C."/>
            <person name="Racz N."/>
            <person name="Riley R."/>
            <person name="Savchenko A."/>
            <person name="Shiryaev A."/>
            <person name="Soop K."/>
            <person name="Spirin V."/>
            <person name="Szebenyi C."/>
            <person name="Tomsovsky M."/>
            <person name="Tulloss R.E."/>
            <person name="Uehling J."/>
            <person name="Grigoriev I.V."/>
            <person name="Vagvolgyi C."/>
            <person name="Papp T."/>
            <person name="Martin F.M."/>
            <person name="Miettinen O."/>
            <person name="Hibbett D.S."/>
            <person name="Nagy L.G."/>
        </authorList>
    </citation>
    <scope>NUCLEOTIDE SEQUENCE [LARGE SCALE GENOMIC DNA]</scope>
    <source>
        <strain evidence="6 7">CBS 962.96</strain>
    </source>
</reference>
<evidence type="ECO:0000313" key="6">
    <source>
        <dbReference type="EMBL" id="THU90924.1"/>
    </source>
</evidence>
<gene>
    <name evidence="6" type="ORF">K435DRAFT_863887</name>
</gene>
<dbReference type="AlphaFoldDB" id="A0A4S8LNQ0"/>